<feature type="region of interest" description="Disordered" evidence="1">
    <location>
        <begin position="107"/>
        <end position="227"/>
    </location>
</feature>
<evidence type="ECO:0000256" key="1">
    <source>
        <dbReference type="SAM" id="MobiDB-lite"/>
    </source>
</evidence>
<name>A0A8K0TIB0_9PEZI</name>
<evidence type="ECO:0000313" key="3">
    <source>
        <dbReference type="Proteomes" id="UP000813385"/>
    </source>
</evidence>
<feature type="compositionally biased region" description="Polar residues" evidence="1">
    <location>
        <begin position="184"/>
        <end position="194"/>
    </location>
</feature>
<organism evidence="2 3">
    <name type="scientific">Plectosphaerella cucumerina</name>
    <dbReference type="NCBI Taxonomy" id="40658"/>
    <lineage>
        <taxon>Eukaryota</taxon>
        <taxon>Fungi</taxon>
        <taxon>Dikarya</taxon>
        <taxon>Ascomycota</taxon>
        <taxon>Pezizomycotina</taxon>
        <taxon>Sordariomycetes</taxon>
        <taxon>Hypocreomycetidae</taxon>
        <taxon>Glomerellales</taxon>
        <taxon>Plectosphaerellaceae</taxon>
        <taxon>Plectosphaerella</taxon>
    </lineage>
</organism>
<dbReference type="Proteomes" id="UP000813385">
    <property type="component" value="Unassembled WGS sequence"/>
</dbReference>
<feature type="compositionally biased region" description="Basic residues" evidence="1">
    <location>
        <begin position="125"/>
        <end position="137"/>
    </location>
</feature>
<gene>
    <name evidence="2" type="ORF">B0T11DRAFT_86206</name>
</gene>
<dbReference type="EMBL" id="JAGPXD010000003">
    <property type="protein sequence ID" value="KAH7362634.1"/>
    <property type="molecule type" value="Genomic_DNA"/>
</dbReference>
<evidence type="ECO:0000313" key="2">
    <source>
        <dbReference type="EMBL" id="KAH7362634.1"/>
    </source>
</evidence>
<comment type="caution">
    <text evidence="2">The sequence shown here is derived from an EMBL/GenBank/DDBJ whole genome shotgun (WGS) entry which is preliminary data.</text>
</comment>
<protein>
    <submittedName>
        <fullName evidence="2">Uncharacterized protein</fullName>
    </submittedName>
</protein>
<dbReference type="AlphaFoldDB" id="A0A8K0TIB0"/>
<reference evidence="2" key="1">
    <citation type="journal article" date="2021" name="Nat. Commun.">
        <title>Genetic determinants of endophytism in the Arabidopsis root mycobiome.</title>
        <authorList>
            <person name="Mesny F."/>
            <person name="Miyauchi S."/>
            <person name="Thiergart T."/>
            <person name="Pickel B."/>
            <person name="Atanasova L."/>
            <person name="Karlsson M."/>
            <person name="Huettel B."/>
            <person name="Barry K.W."/>
            <person name="Haridas S."/>
            <person name="Chen C."/>
            <person name="Bauer D."/>
            <person name="Andreopoulos W."/>
            <person name="Pangilinan J."/>
            <person name="LaButti K."/>
            <person name="Riley R."/>
            <person name="Lipzen A."/>
            <person name="Clum A."/>
            <person name="Drula E."/>
            <person name="Henrissat B."/>
            <person name="Kohler A."/>
            <person name="Grigoriev I.V."/>
            <person name="Martin F.M."/>
            <person name="Hacquard S."/>
        </authorList>
    </citation>
    <scope>NUCLEOTIDE SEQUENCE</scope>
    <source>
        <strain evidence="2">MPI-CAGE-AT-0016</strain>
    </source>
</reference>
<sequence length="227" mass="24125">MRGRRGPGSLLQHSTAARTNTYSAQHLPDLGGSQVWDSVASSQPGIDCSERERVGGRQADQIVGPARKIPPNCFSYMLQEPVILPHRVPLPDTFATSECNHCRGQHWDHLSPHSQTRNVASRPVPSHRKGRPRKHTHAQSLHPFAGLAQLPDPAAASPPPAARSASVVRPSSSDSTGVEKDNSRATPSGATCNGQLHPPCLAAPSPKLLPQPAGLVEPFSLSSARGS</sequence>
<accession>A0A8K0TIB0</accession>
<proteinExistence type="predicted"/>
<feature type="compositionally biased region" description="Low complexity" evidence="1">
    <location>
        <begin position="162"/>
        <end position="175"/>
    </location>
</feature>
<keyword evidence="3" id="KW-1185">Reference proteome</keyword>